<dbReference type="Gene3D" id="1.10.10.60">
    <property type="entry name" value="Homeodomain-like"/>
    <property type="match status" value="1"/>
</dbReference>
<dbReference type="PRINTS" id="PR00455">
    <property type="entry name" value="HTHTETR"/>
</dbReference>
<dbReference type="PANTHER" id="PTHR30055">
    <property type="entry name" value="HTH-TYPE TRANSCRIPTIONAL REGULATOR RUTR"/>
    <property type="match status" value="1"/>
</dbReference>
<name>A0A7W6FQ48_9SPHN</name>
<keyword evidence="8" id="KW-1185">Reference proteome</keyword>
<reference evidence="7 8" key="1">
    <citation type="submission" date="2020-08" db="EMBL/GenBank/DDBJ databases">
        <title>Genomic Encyclopedia of Type Strains, Phase IV (KMG-IV): sequencing the most valuable type-strain genomes for metagenomic binning, comparative biology and taxonomic classification.</title>
        <authorList>
            <person name="Goeker M."/>
        </authorList>
    </citation>
    <scope>NUCLEOTIDE SEQUENCE [LARGE SCALE GENOMIC DNA]</scope>
    <source>
        <strain evidence="7 8">DSM 26189</strain>
    </source>
</reference>
<evidence type="ECO:0000256" key="4">
    <source>
        <dbReference type="ARBA" id="ARBA00023163"/>
    </source>
</evidence>
<dbReference type="InterPro" id="IPR036271">
    <property type="entry name" value="Tet_transcr_reg_TetR-rel_C_sf"/>
</dbReference>
<feature type="DNA-binding region" description="H-T-H motif" evidence="5">
    <location>
        <begin position="33"/>
        <end position="52"/>
    </location>
</feature>
<organism evidence="7 8">
    <name type="scientific">Sphingobium jiangsuense</name>
    <dbReference type="NCBI Taxonomy" id="870476"/>
    <lineage>
        <taxon>Bacteria</taxon>
        <taxon>Pseudomonadati</taxon>
        <taxon>Pseudomonadota</taxon>
        <taxon>Alphaproteobacteria</taxon>
        <taxon>Sphingomonadales</taxon>
        <taxon>Sphingomonadaceae</taxon>
        <taxon>Sphingobium</taxon>
    </lineage>
</organism>
<dbReference type="SUPFAM" id="SSF46689">
    <property type="entry name" value="Homeodomain-like"/>
    <property type="match status" value="1"/>
</dbReference>
<dbReference type="InterPro" id="IPR050109">
    <property type="entry name" value="HTH-type_TetR-like_transc_reg"/>
</dbReference>
<evidence type="ECO:0000313" key="8">
    <source>
        <dbReference type="Proteomes" id="UP000571950"/>
    </source>
</evidence>
<evidence type="ECO:0000256" key="1">
    <source>
        <dbReference type="ARBA" id="ARBA00022491"/>
    </source>
</evidence>
<proteinExistence type="predicted"/>
<dbReference type="Pfam" id="PF17932">
    <property type="entry name" value="TetR_C_24"/>
    <property type="match status" value="1"/>
</dbReference>
<keyword evidence="2" id="KW-0805">Transcription regulation</keyword>
<dbReference type="AlphaFoldDB" id="A0A7W6FQ48"/>
<dbReference type="SUPFAM" id="SSF48498">
    <property type="entry name" value="Tetracyclin repressor-like, C-terminal domain"/>
    <property type="match status" value="1"/>
</dbReference>
<evidence type="ECO:0000259" key="6">
    <source>
        <dbReference type="PROSITE" id="PS50977"/>
    </source>
</evidence>
<dbReference type="GO" id="GO:0000976">
    <property type="term" value="F:transcription cis-regulatory region binding"/>
    <property type="evidence" value="ECO:0007669"/>
    <property type="project" value="TreeGrafter"/>
</dbReference>
<dbReference type="EMBL" id="JACIDT010000008">
    <property type="protein sequence ID" value="MBB3926756.1"/>
    <property type="molecule type" value="Genomic_DNA"/>
</dbReference>
<evidence type="ECO:0000256" key="2">
    <source>
        <dbReference type="ARBA" id="ARBA00023015"/>
    </source>
</evidence>
<accession>A0A7W6FQ48</accession>
<comment type="caution">
    <text evidence="7">The sequence shown here is derived from an EMBL/GenBank/DDBJ whole genome shotgun (WGS) entry which is preliminary data.</text>
</comment>
<dbReference type="Gene3D" id="1.10.357.10">
    <property type="entry name" value="Tetracycline Repressor, domain 2"/>
    <property type="match status" value="1"/>
</dbReference>
<dbReference type="InterPro" id="IPR009057">
    <property type="entry name" value="Homeodomain-like_sf"/>
</dbReference>
<dbReference type="PROSITE" id="PS50977">
    <property type="entry name" value="HTH_TETR_2"/>
    <property type="match status" value="1"/>
</dbReference>
<dbReference type="GO" id="GO:0003700">
    <property type="term" value="F:DNA-binding transcription factor activity"/>
    <property type="evidence" value="ECO:0007669"/>
    <property type="project" value="TreeGrafter"/>
</dbReference>
<dbReference type="FunFam" id="1.10.10.60:FF:000141">
    <property type="entry name" value="TetR family transcriptional regulator"/>
    <property type="match status" value="1"/>
</dbReference>
<evidence type="ECO:0000313" key="7">
    <source>
        <dbReference type="EMBL" id="MBB3926756.1"/>
    </source>
</evidence>
<dbReference type="RefSeq" id="WP_188072264.1">
    <property type="nucleotide sequence ID" value="NZ_BSPS01000012.1"/>
</dbReference>
<protein>
    <submittedName>
        <fullName evidence="7">AcrR family transcriptional regulator</fullName>
    </submittedName>
</protein>
<dbReference type="Proteomes" id="UP000571950">
    <property type="component" value="Unassembled WGS sequence"/>
</dbReference>
<gene>
    <name evidence="7" type="ORF">GGR43_002479</name>
</gene>
<keyword evidence="3 5" id="KW-0238">DNA-binding</keyword>
<keyword evidence="4" id="KW-0804">Transcription</keyword>
<dbReference type="Pfam" id="PF00440">
    <property type="entry name" value="TetR_N"/>
    <property type="match status" value="1"/>
</dbReference>
<keyword evidence="1" id="KW-0678">Repressor</keyword>
<sequence length="196" mass="21902">MARTQAADYEERREAIVERAAELFAQRGFLGASVSDIARACNTSKSLLYHYYPSKEDVLYAVMASHIDRLVEDVESVESGPGGADERLRRLLHLFMEHYVGAASRQKVLLNELDNLPDDKRTSIVARQRRLVDAVQKLLVEADPSLAGDKGRARARTMLLFGMINWTGNWYDPAGAVKPGEIAEMALEMVLRPVGR</sequence>
<evidence type="ECO:0000256" key="5">
    <source>
        <dbReference type="PROSITE-ProRule" id="PRU00335"/>
    </source>
</evidence>
<feature type="domain" description="HTH tetR-type" evidence="6">
    <location>
        <begin position="10"/>
        <end position="70"/>
    </location>
</feature>
<dbReference type="InterPro" id="IPR041490">
    <property type="entry name" value="KstR2_TetR_C"/>
</dbReference>
<dbReference type="PANTHER" id="PTHR30055:SF175">
    <property type="entry name" value="HTH-TYPE TRANSCRIPTIONAL REPRESSOR KSTR2"/>
    <property type="match status" value="1"/>
</dbReference>
<dbReference type="InterPro" id="IPR001647">
    <property type="entry name" value="HTH_TetR"/>
</dbReference>
<evidence type="ECO:0000256" key="3">
    <source>
        <dbReference type="ARBA" id="ARBA00023125"/>
    </source>
</evidence>